<accession>A0A9Q0YAQ3</accession>
<keyword evidence="3" id="KW-1185">Reference proteome</keyword>
<dbReference type="EMBL" id="JAIZAY010000301">
    <property type="protein sequence ID" value="KAJ8018535.1"/>
    <property type="molecule type" value="Genomic_DNA"/>
</dbReference>
<reference evidence="2" key="1">
    <citation type="submission" date="2021-10" db="EMBL/GenBank/DDBJ databases">
        <title>Tropical sea cucumber genome reveals ecological adaptation and Cuvierian tubules defense mechanism.</title>
        <authorList>
            <person name="Chen T."/>
        </authorList>
    </citation>
    <scope>NUCLEOTIDE SEQUENCE</scope>
    <source>
        <strain evidence="2">Nanhai2018</strain>
        <tissue evidence="2">Muscle</tissue>
    </source>
</reference>
<dbReference type="Pfam" id="PF05729">
    <property type="entry name" value="NACHT"/>
    <property type="match status" value="2"/>
</dbReference>
<evidence type="ECO:0000313" key="3">
    <source>
        <dbReference type="Proteomes" id="UP001152320"/>
    </source>
</evidence>
<protein>
    <submittedName>
        <fullName evidence="2">NLR family CARD domain-containing protein 4</fullName>
    </submittedName>
</protein>
<dbReference type="InterPro" id="IPR007111">
    <property type="entry name" value="NACHT_NTPase"/>
</dbReference>
<proteinExistence type="predicted"/>
<gene>
    <name evidence="2" type="ORF">HOLleu_43424</name>
</gene>
<feature type="domain" description="NACHT" evidence="1">
    <location>
        <begin position="91"/>
        <end position="215"/>
    </location>
</feature>
<evidence type="ECO:0000259" key="1">
    <source>
        <dbReference type="PROSITE" id="PS50837"/>
    </source>
</evidence>
<sequence>MRMYRWYCLVRKILNPDKRNTLLKELKTKYKDQYDAVQPIPYIRDRLYCVDRVFVEGGFEKLISQGRIEGYWNWEKLNSYHEVMNLRSSSTRTIIEGDPGYGKSTLTLQLAYDWCNRTRESPLANVGIFILLRLRQLGGVQSVFKAIKQFILPRDSSLEETDIATVMYESKSTVIILDGYDEYPEEETNKLTDIISIIRREMFQDNFVILTTRSSLLPKSFPPNTQRIRLTGFDEKARDTYIRKAVVGENDEAAEKIKRGLHNNPVLQGLCQVPLFFVMFAHMTHESETFLKFNSVTSFFRYMIKCFHSHLKNKQKDPNVNQFTLLEDYHDILDEIAFEGLSEKNQRIVWEKHELTEHVGRKFYDHYKRIGILVEEEVLDLAETSGNIQYKTEVRFYHKLFCEWYAAHCLSRKVVQPEVNLNELLKHMNPFDLQYTYRFACGLNPDAGDKIIEYLRGIKDGDKFAVLCILEQSGKIDQIKDTICGLCSNYIVIDNNDSMLLQGSIVQLLEIGAGNQMPISFLWLKNCFNSVDLSTGSILLKSELSLPVLATLEEIAIGERGRNMKNNEVTDILEYALMCINLKILRFCHCMLPKAIHAKCCSSLLSRKVQVLWITDDDEYCLNLNSGQWEEIKGDDLDKIQECNVQAKKDFVIPFTRECYKQLTSVIKPVPTDQQTVYSVNEIFVDGGIEGLTYTDNKDDGIWEEIDSYRIIFSDSRFFSRSRLIEGRAGFGKSTLALKLALDWSNNNIKSPVSNIEIFFMIRLTKEGLSKSIFTQLRHSALPKDTPLSGHDIKQILKSSSSALMVIDDVSFRADQCDDTKSDILQIVRGEMLSNIDVILTSSSIPHACVRETLHLRLTGFNDKRRLQYIQKAFSEDYTQTADRIKLTLHKNSMINYFVNVPFFFVLFSHNMHKNKKMGTSSENKEMSKYILECFHCYLETKMNDNNSLGTLTLEKYNLALGKLTFVGLCNSSNRLQWRKYEMIDTVGQTHYDYYVQMGILVEHEAHNDVDGYSKDRKTTSQLKVQFYDKNFVHWYASYYIAKSTVGWSSEEMKNAVESSPYLKTLHQSANNRQEFAMLWISDQGPYVRCELDIVKELCSSMLTFKKEQKEVLQSSMLRILEIASNNKVRSFF</sequence>
<dbReference type="OrthoDB" id="427518at2759"/>
<organism evidence="2 3">
    <name type="scientific">Holothuria leucospilota</name>
    <name type="common">Black long sea cucumber</name>
    <name type="synonym">Mertensiothuria leucospilota</name>
    <dbReference type="NCBI Taxonomy" id="206669"/>
    <lineage>
        <taxon>Eukaryota</taxon>
        <taxon>Metazoa</taxon>
        <taxon>Echinodermata</taxon>
        <taxon>Eleutherozoa</taxon>
        <taxon>Echinozoa</taxon>
        <taxon>Holothuroidea</taxon>
        <taxon>Aspidochirotacea</taxon>
        <taxon>Aspidochirotida</taxon>
        <taxon>Holothuriidae</taxon>
        <taxon>Holothuria</taxon>
    </lineage>
</organism>
<dbReference type="InterPro" id="IPR027417">
    <property type="entry name" value="P-loop_NTPase"/>
</dbReference>
<dbReference type="SUPFAM" id="SSF52540">
    <property type="entry name" value="P-loop containing nucleoside triphosphate hydrolases"/>
    <property type="match status" value="2"/>
</dbReference>
<evidence type="ECO:0000313" key="2">
    <source>
        <dbReference type="EMBL" id="KAJ8018535.1"/>
    </source>
</evidence>
<name>A0A9Q0YAQ3_HOLLE</name>
<dbReference type="Gene3D" id="3.40.50.300">
    <property type="entry name" value="P-loop containing nucleotide triphosphate hydrolases"/>
    <property type="match status" value="2"/>
</dbReference>
<dbReference type="PANTHER" id="PTHR46312">
    <property type="entry name" value="NACHT DOMAIN-CONTAINING PROTEIN"/>
    <property type="match status" value="1"/>
</dbReference>
<dbReference type="PANTHER" id="PTHR46312:SF2">
    <property type="entry name" value="NUCLEOTIDE-BINDING OLIGOMERIZATION DOMAIN-CONTAINING PROTEIN 2-LIKE"/>
    <property type="match status" value="1"/>
</dbReference>
<dbReference type="Proteomes" id="UP001152320">
    <property type="component" value="Unassembled WGS sequence"/>
</dbReference>
<dbReference type="AlphaFoldDB" id="A0A9Q0YAQ3"/>
<comment type="caution">
    <text evidence="2">The sequence shown here is derived from an EMBL/GenBank/DDBJ whole genome shotgun (WGS) entry which is preliminary data.</text>
</comment>
<dbReference type="PROSITE" id="PS50837">
    <property type="entry name" value="NACHT"/>
    <property type="match status" value="1"/>
</dbReference>